<keyword evidence="3" id="KW-1185">Reference proteome</keyword>
<evidence type="ECO:0000313" key="2">
    <source>
        <dbReference type="EMBL" id="NHM02412.1"/>
    </source>
</evidence>
<evidence type="ECO:0000259" key="1">
    <source>
        <dbReference type="PROSITE" id="PS51534"/>
    </source>
</evidence>
<dbReference type="SUPFAM" id="SSF52200">
    <property type="entry name" value="Toll/Interleukin receptor TIR domain"/>
    <property type="match status" value="1"/>
</dbReference>
<gene>
    <name evidence="2" type="ORF">G4D72_09860</name>
</gene>
<dbReference type="EMBL" id="JAAJBT010000005">
    <property type="protein sequence ID" value="NHM02412.1"/>
    <property type="molecule type" value="Genomic_DNA"/>
</dbReference>
<reference evidence="2 3" key="1">
    <citation type="submission" date="2020-02" db="EMBL/GenBank/DDBJ databases">
        <authorList>
            <person name="Chen W.-M."/>
        </authorList>
    </citation>
    <scope>NUCLEOTIDE SEQUENCE [LARGE SCALE GENOMIC DNA]</scope>
    <source>
        <strain evidence="2 3">KDG-16</strain>
    </source>
</reference>
<dbReference type="Proteomes" id="UP000800984">
    <property type="component" value="Unassembled WGS sequence"/>
</dbReference>
<dbReference type="RefSeq" id="WP_166077521.1">
    <property type="nucleotide sequence ID" value="NZ_JAAJBT010000005.1"/>
</dbReference>
<sequence>MSKKIFISYSWGLKEHQDWVVNLGKRLMDDTVDVILDKWSLKEGNDVHHFMESMVQADDIYRVLIICDKNYKNKSDNRDGGVGTETQIITSEVYNNQKQEKFIPIVIERDSDNNPYLPIYLSSRKYIDFSNEEYFEESYEELLRNILEAPSIPKPKLGTKVPLYITESVTNNTATNSIVRTLDNQLKKNPEKINSYSIQFLDTFLESLWDFELKSTTHILNDFVEELIDGLKSYKILREDFIDFLFIITKTEYEIDVDNLINFFEKKSLYSRPRVDTGSWNSINYDIYKIIFQELFLYTISISLKNKNYKLVEELLHSKYYYIDVYTKTEPKRYTELYTYHTNLERYFETKFNRITGFGHFIITNLSDKVKKGDMVFADLLCHYIGDLFAGNDYRDSWFPTTYLYKENYSNFDFFERLSSERHFEKVKSIFDVNSKEDLKKLLGEYKEGKKDKDRIRYGRGHDSIPFLHELVKIEDIGINR</sequence>
<comment type="caution">
    <text evidence="2">The sequence shown here is derived from an EMBL/GenBank/DDBJ whole genome shotgun (WGS) entry which is preliminary data.</text>
</comment>
<protein>
    <submittedName>
        <fullName evidence="2">TIR domain-containing protein</fullName>
    </submittedName>
</protein>
<dbReference type="InterPro" id="IPR013568">
    <property type="entry name" value="SEFIR_dom"/>
</dbReference>
<name>A0ABX0I9P1_9FLAO</name>
<evidence type="ECO:0000313" key="3">
    <source>
        <dbReference type="Proteomes" id="UP000800984"/>
    </source>
</evidence>
<organism evidence="2 3">
    <name type="scientific">Flavobacterium difficile</name>
    <dbReference type="NCBI Taxonomy" id="2709659"/>
    <lineage>
        <taxon>Bacteria</taxon>
        <taxon>Pseudomonadati</taxon>
        <taxon>Bacteroidota</taxon>
        <taxon>Flavobacteriia</taxon>
        <taxon>Flavobacteriales</taxon>
        <taxon>Flavobacteriaceae</taxon>
        <taxon>Flavobacterium</taxon>
    </lineage>
</organism>
<dbReference type="InterPro" id="IPR000157">
    <property type="entry name" value="TIR_dom"/>
</dbReference>
<feature type="domain" description="SEFIR" evidence="1">
    <location>
        <begin position="2"/>
        <end position="138"/>
    </location>
</feature>
<dbReference type="InterPro" id="IPR035897">
    <property type="entry name" value="Toll_tir_struct_dom_sf"/>
</dbReference>
<dbReference type="Pfam" id="PF13676">
    <property type="entry name" value="TIR_2"/>
    <property type="match status" value="1"/>
</dbReference>
<dbReference type="Gene3D" id="3.40.50.10140">
    <property type="entry name" value="Toll/interleukin-1 receptor homology (TIR) domain"/>
    <property type="match status" value="1"/>
</dbReference>
<dbReference type="PROSITE" id="PS51534">
    <property type="entry name" value="SEFIR"/>
    <property type="match status" value="1"/>
</dbReference>
<accession>A0ABX0I9P1</accession>
<proteinExistence type="predicted"/>